<evidence type="ECO:0000313" key="3">
    <source>
        <dbReference type="Proteomes" id="UP000321249"/>
    </source>
</evidence>
<dbReference type="Proteomes" id="UP000321249">
    <property type="component" value="Unassembled WGS sequence"/>
</dbReference>
<keyword evidence="1" id="KW-0812">Transmembrane</keyword>
<dbReference type="AlphaFoldDB" id="A0A5C6TXB4"/>
<evidence type="ECO:0000256" key="1">
    <source>
        <dbReference type="SAM" id="Phobius"/>
    </source>
</evidence>
<sequence>MNLGRQIKDRIGTGGIVIALIVAAAIVFIGASAIFSLAPTTVDISTGARFPCTVISIYDGDGPINCAEVDENGKQVSIRLRGIEAREPDNTCQLPVCPPMSGAQAKAELTRLAVGRMQCVSFGPSYNRVDASCFSATGVDISCELIRRGAAERWPEYDREQRLVHCVPRRG</sequence>
<keyword evidence="1" id="KW-1133">Transmembrane helix</keyword>
<proteinExistence type="predicted"/>
<dbReference type="OrthoDB" id="7206106at2"/>
<protein>
    <recommendedName>
        <fullName evidence="4">Thermonuclease family protein</fullName>
    </recommendedName>
</protein>
<evidence type="ECO:0008006" key="4">
    <source>
        <dbReference type="Google" id="ProtNLM"/>
    </source>
</evidence>
<gene>
    <name evidence="2" type="ORF">FRZ32_13320</name>
</gene>
<dbReference type="InterPro" id="IPR035437">
    <property type="entry name" value="SNase_OB-fold_sf"/>
</dbReference>
<accession>A0A5C6TXB4</accession>
<dbReference type="RefSeq" id="WP_147043968.1">
    <property type="nucleotide sequence ID" value="NZ_BAABIR010000001.1"/>
</dbReference>
<keyword evidence="1" id="KW-0472">Membrane</keyword>
<name>A0A5C6TXB4_9SPHN</name>
<comment type="caution">
    <text evidence="2">The sequence shown here is derived from an EMBL/GenBank/DDBJ whole genome shotgun (WGS) entry which is preliminary data.</text>
</comment>
<dbReference type="EMBL" id="VOQQ01000001">
    <property type="protein sequence ID" value="TXC64545.1"/>
    <property type="molecule type" value="Genomic_DNA"/>
</dbReference>
<evidence type="ECO:0000313" key="2">
    <source>
        <dbReference type="EMBL" id="TXC64545.1"/>
    </source>
</evidence>
<dbReference type="Gene3D" id="2.40.50.90">
    <property type="match status" value="1"/>
</dbReference>
<organism evidence="2 3">
    <name type="scientific">Allosphingosinicella ginsenosidimutans</name>
    <dbReference type="NCBI Taxonomy" id="1176539"/>
    <lineage>
        <taxon>Bacteria</taxon>
        <taxon>Pseudomonadati</taxon>
        <taxon>Pseudomonadota</taxon>
        <taxon>Alphaproteobacteria</taxon>
        <taxon>Sphingomonadales</taxon>
        <taxon>Sphingomonadaceae</taxon>
        <taxon>Allosphingosinicella</taxon>
    </lineage>
</organism>
<feature type="transmembrane region" description="Helical" evidence="1">
    <location>
        <begin position="12"/>
        <end position="35"/>
    </location>
</feature>
<reference evidence="2 3" key="1">
    <citation type="journal article" date="2015" name="J. Microbiol.">
        <title>Sphingosinicella ginsenosidimutans sp. nov., with ginsenoside converting activity.</title>
        <authorList>
            <person name="Kim J.K."/>
            <person name="Kang M.S."/>
            <person name="Park S.C."/>
            <person name="Kim K.M."/>
            <person name="Choi K."/>
            <person name="Yoon M.H."/>
            <person name="Im W.T."/>
        </authorList>
    </citation>
    <scope>NUCLEOTIDE SEQUENCE [LARGE SCALE GENOMIC DNA]</scope>
    <source>
        <strain evidence="2 3">BS-11</strain>
    </source>
</reference>
<dbReference type="SUPFAM" id="SSF50199">
    <property type="entry name" value="Staphylococcal nuclease"/>
    <property type="match status" value="1"/>
</dbReference>
<keyword evidence="3" id="KW-1185">Reference proteome</keyword>